<name>A0ABY4PQN8_9ACTN</name>
<dbReference type="Proteomes" id="UP000829992">
    <property type="component" value="Chromosome"/>
</dbReference>
<dbReference type="Gene3D" id="3.30.750.24">
    <property type="entry name" value="STAS domain"/>
    <property type="match status" value="1"/>
</dbReference>
<dbReference type="InterPro" id="IPR058548">
    <property type="entry name" value="MlaB-like_STAS"/>
</dbReference>
<dbReference type="CDD" id="cd07043">
    <property type="entry name" value="STAS_anti-anti-sigma_factors"/>
    <property type="match status" value="1"/>
</dbReference>
<dbReference type="RefSeq" id="WP_249587205.1">
    <property type="nucleotide sequence ID" value="NZ_BAAAQL010000008.1"/>
</dbReference>
<organism evidence="2 3">
    <name type="scientific">Streptomyces durmitorensis</name>
    <dbReference type="NCBI Taxonomy" id="319947"/>
    <lineage>
        <taxon>Bacteria</taxon>
        <taxon>Bacillati</taxon>
        <taxon>Actinomycetota</taxon>
        <taxon>Actinomycetes</taxon>
        <taxon>Kitasatosporales</taxon>
        <taxon>Streptomycetaceae</taxon>
        <taxon>Streptomyces</taxon>
    </lineage>
</organism>
<dbReference type="Pfam" id="PF14417">
    <property type="entry name" value="MEDS"/>
    <property type="match status" value="1"/>
</dbReference>
<accession>A0ABY4PQN8</accession>
<protein>
    <submittedName>
        <fullName evidence="2">MEDS domain-containing protein</fullName>
    </submittedName>
</protein>
<evidence type="ECO:0000313" key="2">
    <source>
        <dbReference type="EMBL" id="UQT55717.1"/>
    </source>
</evidence>
<dbReference type="EMBL" id="CP097289">
    <property type="protein sequence ID" value="UQT55717.1"/>
    <property type="molecule type" value="Genomic_DNA"/>
</dbReference>
<sequence>MDSSSVTRTVSVTRMNSGDHACLGFDDDETRWELRAAYADIGLSRGEQVIFFTDRATTPALAAEQLSSSGFPLGPALMDGRLAVVNEVPGYDPANGFDPAERAQTWVELTDKARHDGFSGIRVVGDMGWAAEPGVDQDLLVDYEAGLSPLFAEIGFTAICEYDRRRFGKSLLGRIRDAHPKRVLRRLGALDVARTGTELRVAGDVDLATREDFDTALAHALAGPDRPGVLDLTELCFMDVHGASTLVRLAGRLPLGHLLAVRCRPEQDKLIRLCGAAVVPQLVLGEG</sequence>
<gene>
    <name evidence="2" type="ORF">M4V62_11760</name>
</gene>
<feature type="domain" description="STAS" evidence="1">
    <location>
        <begin position="199"/>
        <end position="249"/>
    </location>
</feature>
<evidence type="ECO:0000313" key="3">
    <source>
        <dbReference type="Proteomes" id="UP000829992"/>
    </source>
</evidence>
<dbReference type="InterPro" id="IPR025847">
    <property type="entry name" value="MEDS_domain"/>
</dbReference>
<dbReference type="Pfam" id="PF13466">
    <property type="entry name" value="STAS_2"/>
    <property type="match status" value="1"/>
</dbReference>
<dbReference type="SUPFAM" id="SSF52091">
    <property type="entry name" value="SpoIIaa-like"/>
    <property type="match status" value="1"/>
</dbReference>
<reference evidence="2 3" key="1">
    <citation type="submission" date="2022-05" db="EMBL/GenBank/DDBJ databases">
        <authorList>
            <person name="Zhou X."/>
            <person name="Li K."/>
            <person name="Man Y."/>
        </authorList>
    </citation>
    <scope>NUCLEOTIDE SEQUENCE [LARGE SCALE GENOMIC DNA]</scope>
    <source>
        <strain evidence="2 3">MS405</strain>
    </source>
</reference>
<dbReference type="PROSITE" id="PS50801">
    <property type="entry name" value="STAS"/>
    <property type="match status" value="1"/>
</dbReference>
<dbReference type="InterPro" id="IPR036513">
    <property type="entry name" value="STAS_dom_sf"/>
</dbReference>
<evidence type="ECO:0000259" key="1">
    <source>
        <dbReference type="PROSITE" id="PS50801"/>
    </source>
</evidence>
<proteinExistence type="predicted"/>
<dbReference type="InterPro" id="IPR002645">
    <property type="entry name" value="STAS_dom"/>
</dbReference>
<keyword evidence="3" id="KW-1185">Reference proteome</keyword>